<dbReference type="EMBL" id="JACGWZ010000002">
    <property type="protein sequence ID" value="MBA8824553.1"/>
    <property type="molecule type" value="Genomic_DNA"/>
</dbReference>
<accession>A0A839DU35</accession>
<name>A0A839DU35_9PSEU</name>
<keyword evidence="2" id="KW-0378">Hydrolase</keyword>
<dbReference type="InterPro" id="IPR029058">
    <property type="entry name" value="AB_hydrolase_fold"/>
</dbReference>
<organism evidence="2 3">
    <name type="scientific">Halosaccharopolyspora lacisalsi</name>
    <dbReference type="NCBI Taxonomy" id="1000566"/>
    <lineage>
        <taxon>Bacteria</taxon>
        <taxon>Bacillati</taxon>
        <taxon>Actinomycetota</taxon>
        <taxon>Actinomycetes</taxon>
        <taxon>Pseudonocardiales</taxon>
        <taxon>Pseudonocardiaceae</taxon>
        <taxon>Halosaccharopolyspora</taxon>
    </lineage>
</organism>
<dbReference type="AlphaFoldDB" id="A0A839DU35"/>
<dbReference type="GO" id="GO:0004806">
    <property type="term" value="F:triacylglycerol lipase activity"/>
    <property type="evidence" value="ECO:0007669"/>
    <property type="project" value="UniProtKB-EC"/>
</dbReference>
<keyword evidence="1" id="KW-0732">Signal</keyword>
<dbReference type="PANTHER" id="PTHR32015:SF1">
    <property type="entry name" value="LIPASE"/>
    <property type="match status" value="1"/>
</dbReference>
<dbReference type="RefSeq" id="WP_182543811.1">
    <property type="nucleotide sequence ID" value="NZ_JACGWZ010000002.1"/>
</dbReference>
<dbReference type="PANTHER" id="PTHR32015">
    <property type="entry name" value="FASTING INDUCED LIPASE"/>
    <property type="match status" value="1"/>
</dbReference>
<reference evidence="2 3" key="1">
    <citation type="submission" date="2020-07" db="EMBL/GenBank/DDBJ databases">
        <title>Sequencing the genomes of 1000 actinobacteria strains.</title>
        <authorList>
            <person name="Klenk H.-P."/>
        </authorList>
    </citation>
    <scope>NUCLEOTIDE SEQUENCE [LARGE SCALE GENOMIC DNA]</scope>
    <source>
        <strain evidence="2 3">DSM 45975</strain>
    </source>
</reference>
<proteinExistence type="predicted"/>
<evidence type="ECO:0000313" key="3">
    <source>
        <dbReference type="Proteomes" id="UP000569329"/>
    </source>
</evidence>
<comment type="caution">
    <text evidence="2">The sequence shown here is derived from an EMBL/GenBank/DDBJ whole genome shotgun (WGS) entry which is preliminary data.</text>
</comment>
<dbReference type="SUPFAM" id="SSF53474">
    <property type="entry name" value="alpha/beta-Hydrolases"/>
    <property type="match status" value="1"/>
</dbReference>
<feature type="signal peptide" evidence="1">
    <location>
        <begin position="1"/>
        <end position="24"/>
    </location>
</feature>
<feature type="chain" id="PRO_5032873691" evidence="1">
    <location>
        <begin position="25"/>
        <end position="224"/>
    </location>
</feature>
<evidence type="ECO:0000313" key="2">
    <source>
        <dbReference type="EMBL" id="MBA8824553.1"/>
    </source>
</evidence>
<dbReference type="Proteomes" id="UP000569329">
    <property type="component" value="Unassembled WGS sequence"/>
</dbReference>
<keyword evidence="3" id="KW-1185">Reference proteome</keyword>
<protein>
    <submittedName>
        <fullName evidence="2">Triacylglycerol lipase</fullName>
        <ecNumber evidence="2">3.1.1.3</ecNumber>
    </submittedName>
</protein>
<evidence type="ECO:0000256" key="1">
    <source>
        <dbReference type="SAM" id="SignalP"/>
    </source>
</evidence>
<dbReference type="GO" id="GO:0016042">
    <property type="term" value="P:lipid catabolic process"/>
    <property type="evidence" value="ECO:0007669"/>
    <property type="project" value="InterPro"/>
</dbReference>
<gene>
    <name evidence="2" type="ORF">FHX42_001900</name>
</gene>
<dbReference type="Gene3D" id="3.40.50.1820">
    <property type="entry name" value="alpha/beta hydrolase"/>
    <property type="match status" value="1"/>
</dbReference>
<dbReference type="EC" id="3.1.1.3" evidence="2"/>
<dbReference type="InterPro" id="IPR002918">
    <property type="entry name" value="Lipase_EstA/Esterase_EstB"/>
</dbReference>
<sequence>MRRILGILLTAVAFVALAPAAANAATNSATNDPVIFVHGYTGSASNWTTAETVFRANGYSADQLFAYEYDYNQSNEASASGLADYVRDVLDRTGADEVDLVNHSMGGLVTRWYTNELGGTSHVDQWASLAGANHGTTYASSCTVFASCREMLPGSDFLRELNSGDETPGDVGYRTWFSPCDGVIIPYTSTKVEGATNTRVTCETHIGFLSNTEVLSEVSDYLAA</sequence>
<dbReference type="Pfam" id="PF01674">
    <property type="entry name" value="Lipase_2"/>
    <property type="match status" value="1"/>
</dbReference>